<dbReference type="RefSeq" id="WP_377284455.1">
    <property type="nucleotide sequence ID" value="NZ_JBHRSI010000015.1"/>
</dbReference>
<reference evidence="2" key="1">
    <citation type="journal article" date="2019" name="Int. J. Syst. Evol. Microbiol.">
        <title>The Global Catalogue of Microorganisms (GCM) 10K type strain sequencing project: providing services to taxonomists for standard genome sequencing and annotation.</title>
        <authorList>
            <consortium name="The Broad Institute Genomics Platform"/>
            <consortium name="The Broad Institute Genome Sequencing Center for Infectious Disease"/>
            <person name="Wu L."/>
            <person name="Ma J."/>
        </authorList>
    </citation>
    <scope>NUCLEOTIDE SEQUENCE [LARGE SCALE GENOMIC DNA]</scope>
    <source>
        <strain evidence="2">DFY28</strain>
    </source>
</reference>
<protein>
    <submittedName>
        <fullName evidence="1">Uncharacterized protein</fullName>
    </submittedName>
</protein>
<comment type="caution">
    <text evidence="1">The sequence shown here is derived from an EMBL/GenBank/DDBJ whole genome shotgun (WGS) entry which is preliminary data.</text>
</comment>
<sequence length="86" mass="9760">MKYAKTFNDQGTLIFPGFAEEVAYDFQCDQKRRSGKGRITGGDPEQMRNAFRRGQMRLRLADGGEMPIVVIAHTEGAKEAFFEIQE</sequence>
<dbReference type="EMBL" id="JBHUEY010000001">
    <property type="protein sequence ID" value="MFD1783313.1"/>
    <property type="molecule type" value="Genomic_DNA"/>
</dbReference>
<gene>
    <name evidence="1" type="ORF">ACFSC0_07905</name>
</gene>
<evidence type="ECO:0000313" key="1">
    <source>
        <dbReference type="EMBL" id="MFD1783313.1"/>
    </source>
</evidence>
<evidence type="ECO:0000313" key="2">
    <source>
        <dbReference type="Proteomes" id="UP001597237"/>
    </source>
</evidence>
<proteinExistence type="predicted"/>
<organism evidence="1 2">
    <name type="scientific">Phenylobacterium terrae</name>
    <dbReference type="NCBI Taxonomy" id="2665495"/>
    <lineage>
        <taxon>Bacteria</taxon>
        <taxon>Pseudomonadati</taxon>
        <taxon>Pseudomonadota</taxon>
        <taxon>Alphaproteobacteria</taxon>
        <taxon>Caulobacterales</taxon>
        <taxon>Caulobacteraceae</taxon>
        <taxon>Phenylobacterium</taxon>
    </lineage>
</organism>
<keyword evidence="2" id="KW-1185">Reference proteome</keyword>
<dbReference type="Proteomes" id="UP001597237">
    <property type="component" value="Unassembled WGS sequence"/>
</dbReference>
<name>A0ABW4N0G1_9CAUL</name>
<accession>A0ABW4N0G1</accession>